<name>A0ABT7LR19_9STRE</name>
<comment type="caution">
    <text evidence="2">The sequence shown here is derived from an EMBL/GenBank/DDBJ whole genome shotgun (WGS) entry which is preliminary data.</text>
</comment>
<feature type="domain" description="PD-(D/E)XK nuclease" evidence="1">
    <location>
        <begin position="67"/>
        <end position="129"/>
    </location>
</feature>
<evidence type="ECO:0000313" key="2">
    <source>
        <dbReference type="EMBL" id="MDL5043100.1"/>
    </source>
</evidence>
<evidence type="ECO:0000259" key="1">
    <source>
        <dbReference type="Pfam" id="PF20472"/>
    </source>
</evidence>
<proteinExistence type="predicted"/>
<dbReference type="EMBL" id="JASUZV010000003">
    <property type="protein sequence ID" value="MDL5043100.1"/>
    <property type="molecule type" value="Genomic_DNA"/>
</dbReference>
<dbReference type="InterPro" id="IPR046821">
    <property type="entry name" value="PDDEXK_11"/>
</dbReference>
<organism evidence="2 3">
    <name type="scientific">Streptococcus raffinosi</name>
    <dbReference type="NCBI Taxonomy" id="3053355"/>
    <lineage>
        <taxon>Bacteria</taxon>
        <taxon>Bacillati</taxon>
        <taxon>Bacillota</taxon>
        <taxon>Bacilli</taxon>
        <taxon>Lactobacillales</taxon>
        <taxon>Streptococcaceae</taxon>
        <taxon>Streptococcus</taxon>
    </lineage>
</organism>
<sequence>MIKGGVGGANTKTGLAFELKTDLPTFIAKQNGYEIFENDFDIERKDGKITKKKRKKVSRWSVTFKGEYVAEIFQKHGLYRYFDEVDLKYDEILSKKLLPDDSIFVMDNNTVFIIEKKTQNTNGSVDEKLQTCDFKLKQYKKLFSPLNKEVKYYYLLDEWFLKKKYKDVLDYVNSVGCYYRFNYIPLKEFGLPVPEV</sequence>
<evidence type="ECO:0000313" key="3">
    <source>
        <dbReference type="Proteomes" id="UP001529255"/>
    </source>
</evidence>
<gene>
    <name evidence="2" type="ORF">QRD39_03110</name>
</gene>
<dbReference type="RefSeq" id="WP_285955629.1">
    <property type="nucleotide sequence ID" value="NZ_JASUZV010000003.1"/>
</dbReference>
<protein>
    <recommendedName>
        <fullName evidence="1">PD-(D/E)XK nuclease domain-containing protein</fullName>
    </recommendedName>
</protein>
<keyword evidence="3" id="KW-1185">Reference proteome</keyword>
<dbReference type="Pfam" id="PF20472">
    <property type="entry name" value="PDDEXK_11"/>
    <property type="match status" value="1"/>
</dbReference>
<accession>A0ABT7LR19</accession>
<dbReference type="Proteomes" id="UP001529255">
    <property type="component" value="Unassembled WGS sequence"/>
</dbReference>
<reference evidence="2 3" key="1">
    <citation type="submission" date="2023-06" db="EMBL/GenBank/DDBJ databases">
        <title>A potential novel species of Streptococcus isolated from human milk sample.</title>
        <authorList>
            <person name="Nguyen H.V."/>
            <person name="Trinh A.T.V."/>
            <person name="Hoang A.T.L."/>
            <person name="Bui L.N.H."/>
            <person name="Tran Q.T.L."/>
            <person name="Trinh T."/>
        </authorList>
    </citation>
    <scope>NUCLEOTIDE SEQUENCE [LARGE SCALE GENOMIC DNA]</scope>
    <source>
        <strain evidence="2 3">VTCC 12812</strain>
    </source>
</reference>